<evidence type="ECO:0000256" key="1">
    <source>
        <dbReference type="ARBA" id="ARBA00022679"/>
    </source>
</evidence>
<dbReference type="PANTHER" id="PTHR43877">
    <property type="entry name" value="AMINOALKYLPHOSPHONATE N-ACETYLTRANSFERASE-RELATED-RELATED"/>
    <property type="match status" value="1"/>
</dbReference>
<sequence length="280" mass="29268">MPLDDTWRIERDAPEERAYAALAADRRWNGYSIADLAPATRAWTRVAIAGRRGEAGAACLFYGHPAFNSLIPHGNPAGVAAILADAAAGSLLPAATYVLAQERHIPALTEHYHFPQGHGAMLRMAVDRVSFAPPTGEPSPAIRLNEADFAPLSALYDTYPDGVFTADQLAHGVFYGVREGGAIVAAGGTHVVAAEYGLAAVGNVFVAPAARGRGLGGAVTAAIVGELLAGPCREVILNVAADNAAAQKIYRRLGFVPHCPYSEASAVLRQPGVSPRDDTP</sequence>
<proteinExistence type="predicted"/>
<organism evidence="4">
    <name type="scientific">uncultured Thermomicrobiales bacterium</name>
    <dbReference type="NCBI Taxonomy" id="1645740"/>
    <lineage>
        <taxon>Bacteria</taxon>
        <taxon>Pseudomonadati</taxon>
        <taxon>Thermomicrobiota</taxon>
        <taxon>Thermomicrobia</taxon>
        <taxon>Thermomicrobiales</taxon>
        <taxon>environmental samples</taxon>
    </lineage>
</organism>
<feature type="domain" description="N-acetyltransferase" evidence="3">
    <location>
        <begin position="129"/>
        <end position="280"/>
    </location>
</feature>
<evidence type="ECO:0000313" key="4">
    <source>
        <dbReference type="EMBL" id="CAA9579288.1"/>
    </source>
</evidence>
<reference evidence="4" key="1">
    <citation type="submission" date="2020-02" db="EMBL/GenBank/DDBJ databases">
        <authorList>
            <person name="Meier V. D."/>
        </authorList>
    </citation>
    <scope>NUCLEOTIDE SEQUENCE</scope>
    <source>
        <strain evidence="4">AVDCRST_MAG18</strain>
    </source>
</reference>
<dbReference type="GO" id="GO:0016747">
    <property type="term" value="F:acyltransferase activity, transferring groups other than amino-acyl groups"/>
    <property type="evidence" value="ECO:0007669"/>
    <property type="project" value="InterPro"/>
</dbReference>
<dbReference type="InterPro" id="IPR000182">
    <property type="entry name" value="GNAT_dom"/>
</dbReference>
<dbReference type="CDD" id="cd04301">
    <property type="entry name" value="NAT_SF"/>
    <property type="match status" value="1"/>
</dbReference>
<gene>
    <name evidence="4" type="ORF">AVDCRST_MAG18-2928</name>
</gene>
<evidence type="ECO:0000259" key="3">
    <source>
        <dbReference type="PROSITE" id="PS51186"/>
    </source>
</evidence>
<evidence type="ECO:0000256" key="2">
    <source>
        <dbReference type="ARBA" id="ARBA00023315"/>
    </source>
</evidence>
<dbReference type="SUPFAM" id="SSF55729">
    <property type="entry name" value="Acyl-CoA N-acyltransferases (Nat)"/>
    <property type="match status" value="1"/>
</dbReference>
<dbReference type="Gene3D" id="3.40.630.30">
    <property type="match status" value="1"/>
</dbReference>
<dbReference type="PANTHER" id="PTHR43877:SF2">
    <property type="entry name" value="AMINOALKYLPHOSPHONATE N-ACETYLTRANSFERASE-RELATED"/>
    <property type="match status" value="1"/>
</dbReference>
<dbReference type="InterPro" id="IPR016181">
    <property type="entry name" value="Acyl_CoA_acyltransferase"/>
</dbReference>
<accession>A0A6J4VL45</accession>
<dbReference type="Pfam" id="PF00583">
    <property type="entry name" value="Acetyltransf_1"/>
    <property type="match status" value="1"/>
</dbReference>
<name>A0A6J4VL45_9BACT</name>
<protein>
    <recommendedName>
        <fullName evidence="3">N-acetyltransferase domain-containing protein</fullName>
    </recommendedName>
</protein>
<dbReference type="AlphaFoldDB" id="A0A6J4VL45"/>
<dbReference type="PROSITE" id="PS51186">
    <property type="entry name" value="GNAT"/>
    <property type="match status" value="1"/>
</dbReference>
<dbReference type="InterPro" id="IPR050832">
    <property type="entry name" value="Bact_Acetyltransf"/>
</dbReference>
<keyword evidence="1" id="KW-0808">Transferase</keyword>
<dbReference type="EMBL" id="CADCWN010000219">
    <property type="protein sequence ID" value="CAA9579288.1"/>
    <property type="molecule type" value="Genomic_DNA"/>
</dbReference>
<keyword evidence="2" id="KW-0012">Acyltransferase</keyword>